<comment type="caution">
    <text evidence="1">The sequence shown here is derived from an EMBL/GenBank/DDBJ whole genome shotgun (WGS) entry which is preliminary data.</text>
</comment>
<sequence length="83" mass="8799">MADDTSIPKGRIRRTAQVGSVVGTQGARYAGTRAANLARSPEEAADALERRHLEAAQRMVATLGKMKGAAMKIGQLASFIDTE</sequence>
<dbReference type="AlphaFoldDB" id="X0YJS2"/>
<evidence type="ECO:0000313" key="1">
    <source>
        <dbReference type="EMBL" id="GAG47352.1"/>
    </source>
</evidence>
<gene>
    <name evidence="1" type="ORF">S01H1_80390</name>
</gene>
<name>X0YJS2_9ZZZZ</name>
<feature type="non-terminal residue" evidence="1">
    <location>
        <position position="83"/>
    </location>
</feature>
<dbReference type="EMBL" id="BARS01054283">
    <property type="protein sequence ID" value="GAG47352.1"/>
    <property type="molecule type" value="Genomic_DNA"/>
</dbReference>
<protein>
    <submittedName>
        <fullName evidence="1">Uncharacterized protein</fullName>
    </submittedName>
</protein>
<proteinExistence type="predicted"/>
<reference evidence="1" key="1">
    <citation type="journal article" date="2014" name="Front. Microbiol.">
        <title>High frequency of phylogenetically diverse reductive dehalogenase-homologous genes in deep subseafloor sedimentary metagenomes.</title>
        <authorList>
            <person name="Kawai M."/>
            <person name="Futagami T."/>
            <person name="Toyoda A."/>
            <person name="Takaki Y."/>
            <person name="Nishi S."/>
            <person name="Hori S."/>
            <person name="Arai W."/>
            <person name="Tsubouchi T."/>
            <person name="Morono Y."/>
            <person name="Uchiyama I."/>
            <person name="Ito T."/>
            <person name="Fujiyama A."/>
            <person name="Inagaki F."/>
            <person name="Takami H."/>
        </authorList>
    </citation>
    <scope>NUCLEOTIDE SEQUENCE</scope>
    <source>
        <strain evidence="1">Expedition CK06-06</strain>
    </source>
</reference>
<organism evidence="1">
    <name type="scientific">marine sediment metagenome</name>
    <dbReference type="NCBI Taxonomy" id="412755"/>
    <lineage>
        <taxon>unclassified sequences</taxon>
        <taxon>metagenomes</taxon>
        <taxon>ecological metagenomes</taxon>
    </lineage>
</organism>
<accession>X0YJS2</accession>